<protein>
    <submittedName>
        <fullName evidence="2">SEC-C motif-containing protein</fullName>
    </submittedName>
</protein>
<evidence type="ECO:0000313" key="3">
    <source>
        <dbReference type="Proteomes" id="UP001519289"/>
    </source>
</evidence>
<dbReference type="Proteomes" id="UP001519289">
    <property type="component" value="Unassembled WGS sequence"/>
</dbReference>
<sequence>MQKVGRNDPCPCGSGKKYKACCGQYHAGIQYPDTVERMIRSRFTAYAIGDVNYLYRTTHPDNEALVGKTEEEYKRETLLYCQQVDFTRLVVHHTEPEDESGIARGTLTAWYKIAGQPEDSFTERSEFVRVDGRLLYLNGTEVEAQAADD</sequence>
<dbReference type="InterPro" id="IPR004027">
    <property type="entry name" value="SEC_C_motif"/>
</dbReference>
<organism evidence="2 3">
    <name type="scientific">Symbiobacterium terraclitae</name>
    <dbReference type="NCBI Taxonomy" id="557451"/>
    <lineage>
        <taxon>Bacteria</taxon>
        <taxon>Bacillati</taxon>
        <taxon>Bacillota</taxon>
        <taxon>Clostridia</taxon>
        <taxon>Eubacteriales</taxon>
        <taxon>Symbiobacteriaceae</taxon>
        <taxon>Symbiobacterium</taxon>
    </lineage>
</organism>
<dbReference type="Gene3D" id="3.10.450.50">
    <property type="match status" value="2"/>
</dbReference>
<dbReference type="SUPFAM" id="SSF54427">
    <property type="entry name" value="NTF2-like"/>
    <property type="match status" value="1"/>
</dbReference>
<feature type="domain" description="YchJ-like middle NTF2-like" evidence="1">
    <location>
        <begin position="34"/>
        <end position="139"/>
    </location>
</feature>
<dbReference type="EMBL" id="JAGGLG010000001">
    <property type="protein sequence ID" value="MBP2016657.1"/>
    <property type="molecule type" value="Genomic_DNA"/>
</dbReference>
<proteinExistence type="predicted"/>
<dbReference type="PANTHER" id="PTHR33747">
    <property type="entry name" value="UPF0225 PROTEIN SCO1677"/>
    <property type="match status" value="1"/>
</dbReference>
<evidence type="ECO:0000259" key="1">
    <source>
        <dbReference type="Pfam" id="PF17775"/>
    </source>
</evidence>
<accession>A0ABS4JM79</accession>
<dbReference type="InterPro" id="IPR032710">
    <property type="entry name" value="NTF2-like_dom_sf"/>
</dbReference>
<gene>
    <name evidence="2" type="ORF">J2Z79_000030</name>
</gene>
<dbReference type="InterPro" id="IPR048469">
    <property type="entry name" value="YchJ-like_M"/>
</dbReference>
<dbReference type="Pfam" id="PF02810">
    <property type="entry name" value="SEC-C"/>
    <property type="match status" value="1"/>
</dbReference>
<reference evidence="2 3" key="1">
    <citation type="submission" date="2021-03" db="EMBL/GenBank/DDBJ databases">
        <title>Genomic Encyclopedia of Type Strains, Phase IV (KMG-IV): sequencing the most valuable type-strain genomes for metagenomic binning, comparative biology and taxonomic classification.</title>
        <authorList>
            <person name="Goeker M."/>
        </authorList>
    </citation>
    <scope>NUCLEOTIDE SEQUENCE [LARGE SCALE GENOMIC DNA]</scope>
    <source>
        <strain evidence="2 3">DSM 27138</strain>
    </source>
</reference>
<name>A0ABS4JM79_9FIRM</name>
<keyword evidence="3" id="KW-1185">Reference proteome</keyword>
<dbReference type="RefSeq" id="WP_209464823.1">
    <property type="nucleotide sequence ID" value="NZ_JAGGLG010000001.1"/>
</dbReference>
<dbReference type="Pfam" id="PF17775">
    <property type="entry name" value="YchJ_M-like"/>
    <property type="match status" value="1"/>
</dbReference>
<comment type="caution">
    <text evidence="2">The sequence shown here is derived from an EMBL/GenBank/DDBJ whole genome shotgun (WGS) entry which is preliminary data.</text>
</comment>
<evidence type="ECO:0000313" key="2">
    <source>
        <dbReference type="EMBL" id="MBP2016657.1"/>
    </source>
</evidence>
<dbReference type="SUPFAM" id="SSF103642">
    <property type="entry name" value="Sec-C motif"/>
    <property type="match status" value="1"/>
</dbReference>
<dbReference type="PANTHER" id="PTHR33747:SF1">
    <property type="entry name" value="ADENYLATE CYCLASE-ASSOCIATED CAP C-TERMINAL DOMAIN-CONTAINING PROTEIN"/>
    <property type="match status" value="1"/>
</dbReference>